<name>A0AAV7U5I1_PLEWA</name>
<keyword evidence="1" id="KW-0175">Coiled coil</keyword>
<dbReference type="AlphaFoldDB" id="A0AAV7U5I1"/>
<comment type="caution">
    <text evidence="2">The sequence shown here is derived from an EMBL/GenBank/DDBJ whole genome shotgun (WGS) entry which is preliminary data.</text>
</comment>
<organism evidence="2 3">
    <name type="scientific">Pleurodeles waltl</name>
    <name type="common">Iberian ribbed newt</name>
    <dbReference type="NCBI Taxonomy" id="8319"/>
    <lineage>
        <taxon>Eukaryota</taxon>
        <taxon>Metazoa</taxon>
        <taxon>Chordata</taxon>
        <taxon>Craniata</taxon>
        <taxon>Vertebrata</taxon>
        <taxon>Euteleostomi</taxon>
        <taxon>Amphibia</taxon>
        <taxon>Batrachia</taxon>
        <taxon>Caudata</taxon>
        <taxon>Salamandroidea</taxon>
        <taxon>Salamandridae</taxon>
        <taxon>Pleurodelinae</taxon>
        <taxon>Pleurodeles</taxon>
    </lineage>
</organism>
<accession>A0AAV7U5I1</accession>
<evidence type="ECO:0000313" key="2">
    <source>
        <dbReference type="EMBL" id="KAJ1184267.1"/>
    </source>
</evidence>
<dbReference type="Proteomes" id="UP001066276">
    <property type="component" value="Chromosome 3_1"/>
</dbReference>
<feature type="coiled-coil region" evidence="1">
    <location>
        <begin position="1"/>
        <end position="28"/>
    </location>
</feature>
<proteinExistence type="predicted"/>
<protein>
    <submittedName>
        <fullName evidence="2">Uncharacterized protein</fullName>
    </submittedName>
</protein>
<sequence>MYLMKDKLDKQEDRLREAEIKISTLEDVEPDTKATLNCLKKEFTKVTAKSEDLESLLCRNNIGIVGLLEITNMGKHEIFVESPSGAWGMLVSHEVRNLLSKKRIKHTTLYLARLLVHTDDKKQLYTSPK</sequence>
<evidence type="ECO:0000313" key="3">
    <source>
        <dbReference type="Proteomes" id="UP001066276"/>
    </source>
</evidence>
<keyword evidence="3" id="KW-1185">Reference proteome</keyword>
<gene>
    <name evidence="2" type="ORF">NDU88_001075</name>
</gene>
<dbReference type="EMBL" id="JANPWB010000005">
    <property type="protein sequence ID" value="KAJ1184267.1"/>
    <property type="molecule type" value="Genomic_DNA"/>
</dbReference>
<reference evidence="2" key="1">
    <citation type="journal article" date="2022" name="bioRxiv">
        <title>Sequencing and chromosome-scale assembly of the giantPleurodeles waltlgenome.</title>
        <authorList>
            <person name="Brown T."/>
            <person name="Elewa A."/>
            <person name="Iarovenko S."/>
            <person name="Subramanian E."/>
            <person name="Araus A.J."/>
            <person name="Petzold A."/>
            <person name="Susuki M."/>
            <person name="Suzuki K.-i.T."/>
            <person name="Hayashi T."/>
            <person name="Toyoda A."/>
            <person name="Oliveira C."/>
            <person name="Osipova E."/>
            <person name="Leigh N.D."/>
            <person name="Simon A."/>
            <person name="Yun M.H."/>
        </authorList>
    </citation>
    <scope>NUCLEOTIDE SEQUENCE</scope>
    <source>
        <strain evidence="2">20211129_DDA</strain>
        <tissue evidence="2">Liver</tissue>
    </source>
</reference>
<evidence type="ECO:0000256" key="1">
    <source>
        <dbReference type="SAM" id="Coils"/>
    </source>
</evidence>